<dbReference type="Proteomes" id="UP000198406">
    <property type="component" value="Unassembled WGS sequence"/>
</dbReference>
<comment type="caution">
    <text evidence="2">The sequence shown here is derived from an EMBL/GenBank/DDBJ whole genome shotgun (WGS) entry which is preliminary data.</text>
</comment>
<sequence>MRQAPSTVDRRLNNDSSAFPPDLQSSESLSLISGEQETMTPNNNQSDKLKTSKPSVGFSTVRIHHHRLSLGDHPGVSSGIPLTLAWEYDQSETFKVDEVEQEKQNEQQPYNSTRVRRIPRTHREEIAAERHSRNSIILAKEQVRELQRSREESQSDPLSCSEVCAAKKASSKNNKRRGVLWFLFRKTKEEK</sequence>
<reference evidence="2 3" key="1">
    <citation type="journal article" date="2015" name="Plant Cell">
        <title>Oil accumulation by the oleaginous diatom Fistulifera solaris as revealed by the genome and transcriptome.</title>
        <authorList>
            <person name="Tanaka T."/>
            <person name="Maeda Y."/>
            <person name="Veluchamy A."/>
            <person name="Tanaka M."/>
            <person name="Abida H."/>
            <person name="Marechal E."/>
            <person name="Bowler C."/>
            <person name="Muto M."/>
            <person name="Sunaga Y."/>
            <person name="Tanaka M."/>
            <person name="Yoshino T."/>
            <person name="Taniguchi T."/>
            <person name="Fukuda Y."/>
            <person name="Nemoto M."/>
            <person name="Matsumoto M."/>
            <person name="Wong P.S."/>
            <person name="Aburatani S."/>
            <person name="Fujibuchi W."/>
        </authorList>
    </citation>
    <scope>NUCLEOTIDE SEQUENCE [LARGE SCALE GENOMIC DNA]</scope>
    <source>
        <strain evidence="2 3">JPCC DA0580</strain>
    </source>
</reference>
<feature type="region of interest" description="Disordered" evidence="1">
    <location>
        <begin position="1"/>
        <end position="55"/>
    </location>
</feature>
<keyword evidence="3" id="KW-1185">Reference proteome</keyword>
<dbReference type="InParanoid" id="A0A1Z5K5A8"/>
<feature type="compositionally biased region" description="Polar residues" evidence="1">
    <location>
        <begin position="23"/>
        <end position="55"/>
    </location>
</feature>
<dbReference type="EMBL" id="BDSP01000166">
    <property type="protein sequence ID" value="GAX21396.1"/>
    <property type="molecule type" value="Genomic_DNA"/>
</dbReference>
<proteinExistence type="predicted"/>
<evidence type="ECO:0000313" key="2">
    <source>
        <dbReference type="EMBL" id="GAX21396.1"/>
    </source>
</evidence>
<evidence type="ECO:0000256" key="1">
    <source>
        <dbReference type="SAM" id="MobiDB-lite"/>
    </source>
</evidence>
<accession>A0A1Z5K5A8</accession>
<dbReference type="OrthoDB" id="55142at2759"/>
<protein>
    <submittedName>
        <fullName evidence="2">Uncharacterized protein</fullName>
    </submittedName>
</protein>
<evidence type="ECO:0000313" key="3">
    <source>
        <dbReference type="Proteomes" id="UP000198406"/>
    </source>
</evidence>
<dbReference type="AlphaFoldDB" id="A0A1Z5K5A8"/>
<organism evidence="2 3">
    <name type="scientific">Fistulifera solaris</name>
    <name type="common">Oleaginous diatom</name>
    <dbReference type="NCBI Taxonomy" id="1519565"/>
    <lineage>
        <taxon>Eukaryota</taxon>
        <taxon>Sar</taxon>
        <taxon>Stramenopiles</taxon>
        <taxon>Ochrophyta</taxon>
        <taxon>Bacillariophyta</taxon>
        <taxon>Bacillariophyceae</taxon>
        <taxon>Bacillariophycidae</taxon>
        <taxon>Naviculales</taxon>
        <taxon>Naviculaceae</taxon>
        <taxon>Fistulifera</taxon>
    </lineage>
</organism>
<gene>
    <name evidence="2" type="ORF">FisN_28Lh086</name>
</gene>
<name>A0A1Z5K5A8_FISSO</name>